<evidence type="ECO:0008006" key="5">
    <source>
        <dbReference type="Google" id="ProtNLM"/>
    </source>
</evidence>
<accession>A0A397Q7T1</accession>
<gene>
    <name evidence="3" type="ORF">BXY53_0624</name>
</gene>
<evidence type="ECO:0000256" key="2">
    <source>
        <dbReference type="SAM" id="SignalP"/>
    </source>
</evidence>
<feature type="compositionally biased region" description="Basic and acidic residues" evidence="1">
    <location>
        <begin position="79"/>
        <end position="106"/>
    </location>
</feature>
<feature type="chain" id="PRO_5017198595" description="Lectin-like protein BA14k" evidence="2">
    <location>
        <begin position="32"/>
        <end position="148"/>
    </location>
</feature>
<reference evidence="3 4" key="1">
    <citation type="submission" date="2018-08" db="EMBL/GenBank/DDBJ databases">
        <title>Genomic Encyclopedia of Archaeal and Bacterial Type Strains, Phase II (KMG-II): from individual species to whole genera.</title>
        <authorList>
            <person name="Goeker M."/>
        </authorList>
    </citation>
    <scope>NUCLEOTIDE SEQUENCE [LARGE SCALE GENOMIC DNA]</scope>
    <source>
        <strain evidence="3 4">DSM 5002</strain>
    </source>
</reference>
<keyword evidence="2" id="KW-0732">Signal</keyword>
<dbReference type="AlphaFoldDB" id="A0A397Q7T1"/>
<evidence type="ECO:0000256" key="1">
    <source>
        <dbReference type="SAM" id="MobiDB-lite"/>
    </source>
</evidence>
<dbReference type="Proteomes" id="UP000266273">
    <property type="component" value="Unassembled WGS sequence"/>
</dbReference>
<comment type="caution">
    <text evidence="3">The sequence shown here is derived from an EMBL/GenBank/DDBJ whole genome shotgun (WGS) entry which is preliminary data.</text>
</comment>
<name>A0A397Q7T1_9HYPH</name>
<evidence type="ECO:0000313" key="4">
    <source>
        <dbReference type="Proteomes" id="UP000266273"/>
    </source>
</evidence>
<proteinExistence type="predicted"/>
<protein>
    <recommendedName>
        <fullName evidence="5">Lectin-like protein BA14k</fullName>
    </recommendedName>
</protein>
<evidence type="ECO:0000313" key="3">
    <source>
        <dbReference type="EMBL" id="RIA55557.1"/>
    </source>
</evidence>
<feature type="region of interest" description="Disordered" evidence="1">
    <location>
        <begin position="77"/>
        <end position="111"/>
    </location>
</feature>
<dbReference type="EMBL" id="QXDF01000001">
    <property type="protein sequence ID" value="RIA55557.1"/>
    <property type="molecule type" value="Genomic_DNA"/>
</dbReference>
<feature type="signal peptide" evidence="2">
    <location>
        <begin position="1"/>
        <end position="31"/>
    </location>
</feature>
<sequence>MSTCVPTSGRSIIYRALAALRVLAFVTAALAGGVALGAATSASAYARTLQGERAPDVIDVQYRSYLEGRDFRSYQQERGFGRRQFETPDRGAERGDGPSADPDRPSRLQRRFYGSSDSRCAGWSRRCDQRWGSGNPDYYGCMRYHGCR</sequence>
<organism evidence="3 4">
    <name type="scientific">Dichotomicrobium thermohalophilum</name>
    <dbReference type="NCBI Taxonomy" id="933063"/>
    <lineage>
        <taxon>Bacteria</taxon>
        <taxon>Pseudomonadati</taxon>
        <taxon>Pseudomonadota</taxon>
        <taxon>Alphaproteobacteria</taxon>
        <taxon>Hyphomicrobiales</taxon>
        <taxon>Hyphomicrobiaceae</taxon>
        <taxon>Dichotomicrobium</taxon>
    </lineage>
</organism>
<keyword evidence="4" id="KW-1185">Reference proteome</keyword>